<organism evidence="3 4">
    <name type="scientific">Polypedilum vanderplanki</name>
    <name type="common">Sleeping chironomid midge</name>
    <dbReference type="NCBI Taxonomy" id="319348"/>
    <lineage>
        <taxon>Eukaryota</taxon>
        <taxon>Metazoa</taxon>
        <taxon>Ecdysozoa</taxon>
        <taxon>Arthropoda</taxon>
        <taxon>Hexapoda</taxon>
        <taxon>Insecta</taxon>
        <taxon>Pterygota</taxon>
        <taxon>Neoptera</taxon>
        <taxon>Endopterygota</taxon>
        <taxon>Diptera</taxon>
        <taxon>Nematocera</taxon>
        <taxon>Chironomoidea</taxon>
        <taxon>Chironomidae</taxon>
        <taxon>Chironominae</taxon>
        <taxon>Polypedilum</taxon>
        <taxon>Polypedilum</taxon>
    </lineage>
</organism>
<evidence type="ECO:0000259" key="2">
    <source>
        <dbReference type="PROSITE" id="PS00028"/>
    </source>
</evidence>
<dbReference type="SMART" id="SM00614">
    <property type="entry name" value="ZnF_BED"/>
    <property type="match status" value="1"/>
</dbReference>
<feature type="region of interest" description="Disordered" evidence="1">
    <location>
        <begin position="114"/>
        <end position="144"/>
    </location>
</feature>
<protein>
    <recommendedName>
        <fullName evidence="2">C2H2-type domain-containing protein</fullName>
    </recommendedName>
</protein>
<proteinExistence type="predicted"/>
<evidence type="ECO:0000313" key="4">
    <source>
        <dbReference type="Proteomes" id="UP001107558"/>
    </source>
</evidence>
<feature type="compositionally biased region" description="Low complexity" evidence="1">
    <location>
        <begin position="8"/>
        <end position="19"/>
    </location>
</feature>
<keyword evidence="4" id="KW-1185">Reference proteome</keyword>
<evidence type="ECO:0000256" key="1">
    <source>
        <dbReference type="SAM" id="MobiDB-lite"/>
    </source>
</evidence>
<sequence>MYQINEHGSGPPSSQFPGPDDILNSVGLHPNHEHENEQPIPHIEPGNEIDGAEGVAYSHHKSPNGNFSAYPMLNDEWKEKIHHNMPPSSFSFPKFSSLTAMPMQVTNRIYNDNSREWDSNLPNMPRSPDYERRHSMKGPTHQPMSYHNMFIPSSEPGTLWKCRSCGKEVTNRWHHFHSHTAQRSLCPYCPATYSRIDTLRSHLKQKHRNEHHHKGSS</sequence>
<dbReference type="Proteomes" id="UP001107558">
    <property type="component" value="Chromosome 3"/>
</dbReference>
<reference evidence="3" key="1">
    <citation type="submission" date="2021-03" db="EMBL/GenBank/DDBJ databases">
        <title>Chromosome level genome of the anhydrobiotic midge Polypedilum vanderplanki.</title>
        <authorList>
            <person name="Yoshida Y."/>
            <person name="Kikawada T."/>
            <person name="Gusev O."/>
        </authorList>
    </citation>
    <scope>NUCLEOTIDE SEQUENCE</scope>
    <source>
        <strain evidence="3">NIAS01</strain>
        <tissue evidence="3">Whole body or cell culture</tissue>
    </source>
</reference>
<accession>A0A9J6BSM0</accession>
<evidence type="ECO:0000313" key="3">
    <source>
        <dbReference type="EMBL" id="KAG5672868.1"/>
    </source>
</evidence>
<dbReference type="EMBL" id="JADBJN010000003">
    <property type="protein sequence ID" value="KAG5672868.1"/>
    <property type="molecule type" value="Genomic_DNA"/>
</dbReference>
<dbReference type="InterPro" id="IPR013087">
    <property type="entry name" value="Znf_C2H2_type"/>
</dbReference>
<name>A0A9J6BSM0_POLVA</name>
<dbReference type="AlphaFoldDB" id="A0A9J6BSM0"/>
<feature type="region of interest" description="Disordered" evidence="1">
    <location>
        <begin position="1"/>
        <end position="62"/>
    </location>
</feature>
<comment type="caution">
    <text evidence="3">The sequence shown here is derived from an EMBL/GenBank/DDBJ whole genome shotgun (WGS) entry which is preliminary data.</text>
</comment>
<dbReference type="OrthoDB" id="5560627at2759"/>
<gene>
    <name evidence="3" type="ORF">PVAND_002956</name>
</gene>
<dbReference type="PROSITE" id="PS00028">
    <property type="entry name" value="ZINC_FINGER_C2H2_1"/>
    <property type="match status" value="1"/>
</dbReference>
<feature type="domain" description="C2H2-type" evidence="2">
    <location>
        <begin position="186"/>
        <end position="207"/>
    </location>
</feature>